<protein>
    <submittedName>
        <fullName evidence="3">DinB family protein</fullName>
    </submittedName>
</protein>
<accession>A0A494VPL4</accession>
<feature type="chain" id="PRO_5019793356" evidence="1">
    <location>
        <begin position="20"/>
        <end position="225"/>
    </location>
</feature>
<name>A0A494VPL4_9SPHI</name>
<evidence type="ECO:0000259" key="2">
    <source>
        <dbReference type="Pfam" id="PF12867"/>
    </source>
</evidence>
<organism evidence="3 4">
    <name type="scientific">Mucilaginibacter celer</name>
    <dbReference type="NCBI Taxonomy" id="2305508"/>
    <lineage>
        <taxon>Bacteria</taxon>
        <taxon>Pseudomonadati</taxon>
        <taxon>Bacteroidota</taxon>
        <taxon>Sphingobacteriia</taxon>
        <taxon>Sphingobacteriales</taxon>
        <taxon>Sphingobacteriaceae</taxon>
        <taxon>Mucilaginibacter</taxon>
    </lineage>
</organism>
<dbReference type="InterPro" id="IPR034660">
    <property type="entry name" value="DinB/YfiT-like"/>
</dbReference>
<dbReference type="InterPro" id="IPR024775">
    <property type="entry name" value="DinB-like"/>
</dbReference>
<dbReference type="Pfam" id="PF12867">
    <property type="entry name" value="DinB_2"/>
    <property type="match status" value="1"/>
</dbReference>
<dbReference type="EMBL" id="CP032869">
    <property type="protein sequence ID" value="AYL96704.1"/>
    <property type="molecule type" value="Genomic_DNA"/>
</dbReference>
<evidence type="ECO:0000256" key="1">
    <source>
        <dbReference type="SAM" id="SignalP"/>
    </source>
</evidence>
<dbReference type="Proteomes" id="UP000270046">
    <property type="component" value="Chromosome"/>
</dbReference>
<dbReference type="OrthoDB" id="9807923at2"/>
<feature type="signal peptide" evidence="1">
    <location>
        <begin position="1"/>
        <end position="19"/>
    </location>
</feature>
<keyword evidence="4" id="KW-1185">Reference proteome</keyword>
<feature type="domain" description="DinB-like" evidence="2">
    <location>
        <begin position="58"/>
        <end position="213"/>
    </location>
</feature>
<reference evidence="3 4" key="1">
    <citation type="submission" date="2018-10" db="EMBL/GenBank/DDBJ databases">
        <title>Genome sequencing of Mucilaginibacter sp. HYN0043.</title>
        <authorList>
            <person name="Kim M."/>
            <person name="Yi H."/>
        </authorList>
    </citation>
    <scope>NUCLEOTIDE SEQUENCE [LARGE SCALE GENOMIC DNA]</scope>
    <source>
        <strain evidence="3 4">HYN0043</strain>
    </source>
</reference>
<dbReference type="AlphaFoldDB" id="A0A494VPL4"/>
<dbReference type="SUPFAM" id="SSF109854">
    <property type="entry name" value="DinB/YfiT-like putative metalloenzymes"/>
    <property type="match status" value="1"/>
</dbReference>
<gene>
    <name evidence="3" type="ORF">HYN43_015970</name>
</gene>
<dbReference type="KEGG" id="muh:HYN43_015970"/>
<evidence type="ECO:0000313" key="3">
    <source>
        <dbReference type="EMBL" id="AYL96704.1"/>
    </source>
</evidence>
<evidence type="ECO:0000313" key="4">
    <source>
        <dbReference type="Proteomes" id="UP000270046"/>
    </source>
</evidence>
<dbReference type="Gene3D" id="1.20.120.450">
    <property type="entry name" value="dinb family like domain"/>
    <property type="match status" value="1"/>
</dbReference>
<proteinExistence type="predicted"/>
<keyword evidence="1" id="KW-0732">Signal</keyword>
<dbReference type="RefSeq" id="WP_119410298.1">
    <property type="nucleotide sequence ID" value="NZ_CP032869.1"/>
</dbReference>
<sequence length="225" mass="24793">MKKISLCLLPALLSLSAYNGTPIIKNSFPKIKTMIATQTTPATAELTAKERADAIKLLTQTEAGVFDAVKDLNETQLNFKPAADKWSTGDCVKHIAAAEKTLWDMAEASLKQPANPEKRAEIKFSDEQLITAVEDRSHKSKTFAALEPANSPYKTEPEALAAFKENRAKLITFVGSTKLDLRNHVLVLPLGTYDAYQFILLIAAHTNRHTRQIDEVKADAGFPKN</sequence>